<comment type="caution">
    <text evidence="1">The sequence shown here is derived from an EMBL/GenBank/DDBJ whole genome shotgun (WGS) entry which is preliminary data.</text>
</comment>
<organism evidence="1 2">
    <name type="scientific">Forsythia ovata</name>
    <dbReference type="NCBI Taxonomy" id="205694"/>
    <lineage>
        <taxon>Eukaryota</taxon>
        <taxon>Viridiplantae</taxon>
        <taxon>Streptophyta</taxon>
        <taxon>Embryophyta</taxon>
        <taxon>Tracheophyta</taxon>
        <taxon>Spermatophyta</taxon>
        <taxon>Magnoliopsida</taxon>
        <taxon>eudicotyledons</taxon>
        <taxon>Gunneridae</taxon>
        <taxon>Pentapetalae</taxon>
        <taxon>asterids</taxon>
        <taxon>lamiids</taxon>
        <taxon>Lamiales</taxon>
        <taxon>Oleaceae</taxon>
        <taxon>Forsythieae</taxon>
        <taxon>Forsythia</taxon>
    </lineage>
</organism>
<keyword evidence="2" id="KW-1185">Reference proteome</keyword>
<evidence type="ECO:0000313" key="2">
    <source>
        <dbReference type="Proteomes" id="UP001604277"/>
    </source>
</evidence>
<accession>A0ABD1SKV0</accession>
<evidence type="ECO:0000313" key="1">
    <source>
        <dbReference type="EMBL" id="KAL2501121.1"/>
    </source>
</evidence>
<name>A0ABD1SKV0_9LAMI</name>
<dbReference type="EMBL" id="JBFOLJ010000010">
    <property type="protein sequence ID" value="KAL2501121.1"/>
    <property type="molecule type" value="Genomic_DNA"/>
</dbReference>
<dbReference type="Proteomes" id="UP001604277">
    <property type="component" value="Unassembled WGS sequence"/>
</dbReference>
<gene>
    <name evidence="1" type="ORF">Fot_34969</name>
</gene>
<proteinExistence type="predicted"/>
<sequence>MTVMKDELELAALSQSSFLHEHFSVIILYSSEFMRSLGYVLPIPHVIIGEQGNIWIAINIGISGLKKKKAELKANLNGDRQTVKNAVECSPQEISVLGGNREANKKWGRRRSDA</sequence>
<dbReference type="AlphaFoldDB" id="A0ABD1SKV0"/>
<protein>
    <submittedName>
        <fullName evidence="1">Uncharacterized protein</fullName>
    </submittedName>
</protein>
<reference evidence="2" key="1">
    <citation type="submission" date="2024-07" db="EMBL/GenBank/DDBJ databases">
        <title>Two chromosome-level genome assemblies of Korean endemic species Abeliophyllum distichum and Forsythia ovata (Oleaceae).</title>
        <authorList>
            <person name="Jang H."/>
        </authorList>
    </citation>
    <scope>NUCLEOTIDE SEQUENCE [LARGE SCALE GENOMIC DNA]</scope>
</reference>